<keyword evidence="2" id="KW-0813">Transport</keyword>
<comment type="subcellular location">
    <subcellularLocation>
        <location evidence="1">Membrane</location>
        <topology evidence="1">Multi-pass membrane protein</topology>
    </subcellularLocation>
</comment>
<dbReference type="PROSITE" id="PS50267">
    <property type="entry name" value="NA_NEUROTRAN_SYMP_3"/>
    <property type="match status" value="1"/>
</dbReference>
<evidence type="ECO:0000256" key="5">
    <source>
        <dbReference type="ARBA" id="ARBA00023136"/>
    </source>
</evidence>
<comment type="caution">
    <text evidence="7">The sequence shown here is derived from an EMBL/GenBank/DDBJ whole genome shotgun (WGS) entry which is preliminary data.</text>
</comment>
<feature type="transmembrane region" description="Helical" evidence="6">
    <location>
        <begin position="375"/>
        <end position="397"/>
    </location>
</feature>
<dbReference type="Proteomes" id="UP001217838">
    <property type="component" value="Unassembled WGS sequence"/>
</dbReference>
<feature type="transmembrane region" description="Helical" evidence="6">
    <location>
        <begin position="331"/>
        <end position="355"/>
    </location>
</feature>
<keyword evidence="4 6" id="KW-1133">Transmembrane helix</keyword>
<feature type="transmembrane region" description="Helical" evidence="6">
    <location>
        <begin position="95"/>
        <end position="114"/>
    </location>
</feature>
<feature type="transmembrane region" description="Helical" evidence="6">
    <location>
        <begin position="523"/>
        <end position="543"/>
    </location>
</feature>
<dbReference type="PANTHER" id="PTHR42948">
    <property type="entry name" value="TRANSPORTER"/>
    <property type="match status" value="1"/>
</dbReference>
<gene>
    <name evidence="7" type="ORF">POL58_07810</name>
</gene>
<dbReference type="PRINTS" id="PR00176">
    <property type="entry name" value="NANEUSMPORT"/>
</dbReference>
<dbReference type="InterPro" id="IPR000175">
    <property type="entry name" value="Na/ntran_symport"/>
</dbReference>
<dbReference type="RefSeq" id="WP_271995856.1">
    <property type="nucleotide sequence ID" value="NZ_JAQNDN010000002.1"/>
</dbReference>
<dbReference type="SUPFAM" id="SSF161070">
    <property type="entry name" value="SNF-like"/>
    <property type="match status" value="1"/>
</dbReference>
<feature type="transmembrane region" description="Helical" evidence="6">
    <location>
        <begin position="450"/>
        <end position="469"/>
    </location>
</feature>
<accession>A0ABT5B0K7</accession>
<name>A0ABT5B0K7_9BACT</name>
<dbReference type="EMBL" id="JAQNDN010000002">
    <property type="protein sequence ID" value="MDC0667636.1"/>
    <property type="molecule type" value="Genomic_DNA"/>
</dbReference>
<feature type="transmembrane region" description="Helical" evidence="6">
    <location>
        <begin position="18"/>
        <end position="35"/>
    </location>
</feature>
<keyword evidence="5 6" id="KW-0472">Membrane</keyword>
<organism evidence="7 8">
    <name type="scientific">Nannocystis radixulma</name>
    <dbReference type="NCBI Taxonomy" id="2995305"/>
    <lineage>
        <taxon>Bacteria</taxon>
        <taxon>Pseudomonadati</taxon>
        <taxon>Myxococcota</taxon>
        <taxon>Polyangia</taxon>
        <taxon>Nannocystales</taxon>
        <taxon>Nannocystaceae</taxon>
        <taxon>Nannocystis</taxon>
    </lineage>
</organism>
<proteinExistence type="predicted"/>
<evidence type="ECO:0000256" key="1">
    <source>
        <dbReference type="ARBA" id="ARBA00004141"/>
    </source>
</evidence>
<reference evidence="7 8" key="1">
    <citation type="submission" date="2022-11" db="EMBL/GenBank/DDBJ databases">
        <title>Minimal conservation of predation-associated metabolite biosynthetic gene clusters underscores biosynthetic potential of Myxococcota including descriptions for ten novel species: Archangium lansinium sp. nov., Myxococcus landrumus sp. nov., Nannocystis bai.</title>
        <authorList>
            <person name="Ahearne A."/>
            <person name="Stevens C."/>
            <person name="Dowd S."/>
        </authorList>
    </citation>
    <scope>NUCLEOTIDE SEQUENCE [LARGE SCALE GENOMIC DNA]</scope>
    <source>
        <strain evidence="7 8">NCELM</strain>
    </source>
</reference>
<feature type="transmembrane region" description="Helical" evidence="6">
    <location>
        <begin position="284"/>
        <end position="311"/>
    </location>
</feature>
<dbReference type="Pfam" id="PF00209">
    <property type="entry name" value="SNF"/>
    <property type="match status" value="2"/>
</dbReference>
<feature type="transmembrane region" description="Helical" evidence="6">
    <location>
        <begin position="409"/>
        <end position="429"/>
    </location>
</feature>
<feature type="transmembrane region" description="Helical" evidence="6">
    <location>
        <begin position="153"/>
        <end position="173"/>
    </location>
</feature>
<evidence type="ECO:0000256" key="2">
    <source>
        <dbReference type="ARBA" id="ARBA00022448"/>
    </source>
</evidence>
<dbReference type="NCBIfam" id="NF037979">
    <property type="entry name" value="Na_transp"/>
    <property type="match status" value="1"/>
</dbReference>
<feature type="transmembrane region" description="Helical" evidence="6">
    <location>
        <begin position="185"/>
        <end position="207"/>
    </location>
</feature>
<keyword evidence="3 6" id="KW-0812">Transmembrane</keyword>
<evidence type="ECO:0000256" key="3">
    <source>
        <dbReference type="ARBA" id="ARBA00022692"/>
    </source>
</evidence>
<dbReference type="PANTHER" id="PTHR42948:SF1">
    <property type="entry name" value="TRANSPORTER"/>
    <property type="match status" value="1"/>
</dbReference>
<evidence type="ECO:0000256" key="4">
    <source>
        <dbReference type="ARBA" id="ARBA00022989"/>
    </source>
</evidence>
<feature type="transmembrane region" description="Helical" evidence="6">
    <location>
        <begin position="47"/>
        <end position="67"/>
    </location>
</feature>
<evidence type="ECO:0000313" key="7">
    <source>
        <dbReference type="EMBL" id="MDC0667636.1"/>
    </source>
</evidence>
<protein>
    <submittedName>
        <fullName evidence="7">Sodium-dependent transporter</fullName>
    </submittedName>
</protein>
<keyword evidence="8" id="KW-1185">Reference proteome</keyword>
<dbReference type="InterPro" id="IPR037272">
    <property type="entry name" value="SNS_sf"/>
</dbReference>
<evidence type="ECO:0000256" key="6">
    <source>
        <dbReference type="SAM" id="Phobius"/>
    </source>
</evidence>
<feature type="transmembrane region" description="Helical" evidence="6">
    <location>
        <begin position="240"/>
        <end position="264"/>
    </location>
</feature>
<evidence type="ECO:0000313" key="8">
    <source>
        <dbReference type="Proteomes" id="UP001217838"/>
    </source>
</evidence>
<sequence length="563" mass="60317">MASGPPSGAKKEQWGTRVGLVLAVAGNAVGLGNFLRFPAQAAQNGGGAFLVPYLISFVLMGLPLLWVEWAIGRHGGQYGHHSAPGMFARLGRSRWLKYVGVFGLFTNLTVAAYYCYIESWTLAYVWHSLRGTFTAVSPTTFFPEYLGTTQDDIAAIPWEATGFFLVTLALNVWLLSRGLVRGVELAAKIGMPLLLGFGAVLAIRGLLLGPGDPGVIESPLVGLNFVWEPQAAGLFNPSTWLAAAGQIFFTLSVGMGSIHCYAAYLRERDDIALNATTAGTVNEFVEVILGGSILIPIATAYLGLAAVQAATAGGSGFDLGFLTLPTLFNEWGWFGPVAGAMWFGLLFFAGITSSLAMGQPVLAFLQDEFKVRREWAALGFGLATLLLGALVVILYPGGSFGEFDFWTGTFSLIVFALAEVLIFGWIFGIDRGWAELNRGADLRLPGFYKYVIKYVTPLFILVVLVGAMVNPSGSWGEAVSQLFSTGSWPLAAESVLGKVLHVGETGGYFDATGKITPMFVKDLTRVVLLTVFSLIAVLVWKAFRGRNIEASTQRPDQSEGGAP</sequence>